<feature type="signal peptide" evidence="1">
    <location>
        <begin position="1"/>
        <end position="21"/>
    </location>
</feature>
<name>A0A9W8NAC5_9PEZI</name>
<dbReference type="EMBL" id="JANPWZ010001396">
    <property type="protein sequence ID" value="KAJ3566133.1"/>
    <property type="molecule type" value="Genomic_DNA"/>
</dbReference>
<evidence type="ECO:0000256" key="1">
    <source>
        <dbReference type="SAM" id="SignalP"/>
    </source>
</evidence>
<dbReference type="AlphaFoldDB" id="A0A9W8NAC5"/>
<gene>
    <name evidence="2" type="ORF">NPX13_g7253</name>
</gene>
<dbReference type="Gene3D" id="2.60.120.430">
    <property type="entry name" value="Galactose-binding lectin"/>
    <property type="match status" value="1"/>
</dbReference>
<evidence type="ECO:0000313" key="2">
    <source>
        <dbReference type="EMBL" id="KAJ3566133.1"/>
    </source>
</evidence>
<dbReference type="Proteomes" id="UP001148614">
    <property type="component" value="Unassembled WGS sequence"/>
</dbReference>
<comment type="caution">
    <text evidence="2">The sequence shown here is derived from an EMBL/GenBank/DDBJ whole genome shotgun (WGS) entry which is preliminary data.</text>
</comment>
<organism evidence="2 3">
    <name type="scientific">Xylaria arbuscula</name>
    <dbReference type="NCBI Taxonomy" id="114810"/>
    <lineage>
        <taxon>Eukaryota</taxon>
        <taxon>Fungi</taxon>
        <taxon>Dikarya</taxon>
        <taxon>Ascomycota</taxon>
        <taxon>Pezizomycotina</taxon>
        <taxon>Sordariomycetes</taxon>
        <taxon>Xylariomycetidae</taxon>
        <taxon>Xylariales</taxon>
        <taxon>Xylariaceae</taxon>
        <taxon>Xylaria</taxon>
    </lineage>
</organism>
<accession>A0A9W8NAC5</accession>
<evidence type="ECO:0000313" key="3">
    <source>
        <dbReference type="Proteomes" id="UP001148614"/>
    </source>
</evidence>
<keyword evidence="3" id="KW-1185">Reference proteome</keyword>
<feature type="chain" id="PRO_5040860749" evidence="1">
    <location>
        <begin position="22"/>
        <end position="282"/>
    </location>
</feature>
<protein>
    <submittedName>
        <fullName evidence="2">Uncharacterized protein</fullName>
    </submittedName>
</protein>
<reference evidence="2" key="1">
    <citation type="submission" date="2022-07" db="EMBL/GenBank/DDBJ databases">
        <title>Genome Sequence of Xylaria arbuscula.</title>
        <authorList>
            <person name="Buettner E."/>
        </authorList>
    </citation>
    <scope>NUCLEOTIDE SEQUENCE</scope>
    <source>
        <strain evidence="2">VT107</strain>
    </source>
</reference>
<keyword evidence="1" id="KW-0732">Signal</keyword>
<sequence length="282" mass="30860">MLLLPVFSGVTVALLAHGASSASVPRKRQIPTDECEAHLLIDDFATWQNGTNSVLGATSDDATMNSTSLSAGVLSFVPNNQDVSYIYEQWECIDTEELGYDSISFTIKGPAAASVSLELQTKDDCDATEYQSYYYTLNGLTGSLQTVSIPLSNWPNASIWGTVGFVWYGFSAGLTGTDNQWQLSNFTLLCAETRDNDEDEDDGDVRTPKVHTPAKRAISSTDSWVEEKKREAKQALAFREAAVIADAKQQAGRSQVARADAACEISLIDDWASQSRLTFLRW</sequence>
<proteinExistence type="predicted"/>